<feature type="compositionally biased region" description="Polar residues" evidence="1">
    <location>
        <begin position="235"/>
        <end position="250"/>
    </location>
</feature>
<organism evidence="2 3">
    <name type="scientific">Capronia coronata CBS 617.96</name>
    <dbReference type="NCBI Taxonomy" id="1182541"/>
    <lineage>
        <taxon>Eukaryota</taxon>
        <taxon>Fungi</taxon>
        <taxon>Dikarya</taxon>
        <taxon>Ascomycota</taxon>
        <taxon>Pezizomycotina</taxon>
        <taxon>Eurotiomycetes</taxon>
        <taxon>Chaetothyriomycetidae</taxon>
        <taxon>Chaetothyriales</taxon>
        <taxon>Herpotrichiellaceae</taxon>
        <taxon>Capronia</taxon>
    </lineage>
</organism>
<evidence type="ECO:0000313" key="2">
    <source>
        <dbReference type="EMBL" id="EXJ95736.1"/>
    </source>
</evidence>
<dbReference type="AlphaFoldDB" id="W9Z2D1"/>
<accession>W9Z2D1</accession>
<gene>
    <name evidence="2" type="ORF">A1O1_00860</name>
</gene>
<feature type="region of interest" description="Disordered" evidence="1">
    <location>
        <begin position="235"/>
        <end position="311"/>
    </location>
</feature>
<feature type="region of interest" description="Disordered" evidence="1">
    <location>
        <begin position="141"/>
        <end position="180"/>
    </location>
</feature>
<feature type="compositionally biased region" description="Polar residues" evidence="1">
    <location>
        <begin position="171"/>
        <end position="180"/>
    </location>
</feature>
<proteinExistence type="predicted"/>
<dbReference type="GeneID" id="19155764"/>
<keyword evidence="3" id="KW-1185">Reference proteome</keyword>
<evidence type="ECO:0000256" key="1">
    <source>
        <dbReference type="SAM" id="MobiDB-lite"/>
    </source>
</evidence>
<dbReference type="RefSeq" id="XP_007719965.1">
    <property type="nucleotide sequence ID" value="XM_007721775.1"/>
</dbReference>
<dbReference type="HOGENOM" id="CLU_048612_1_1_1"/>
<dbReference type="STRING" id="1182541.W9Z2D1"/>
<reference evidence="2 3" key="1">
    <citation type="submission" date="2013-03" db="EMBL/GenBank/DDBJ databases">
        <title>The Genome Sequence of Capronia coronata CBS 617.96.</title>
        <authorList>
            <consortium name="The Broad Institute Genomics Platform"/>
            <person name="Cuomo C."/>
            <person name="de Hoog S."/>
            <person name="Gorbushina A."/>
            <person name="Walker B."/>
            <person name="Young S.K."/>
            <person name="Zeng Q."/>
            <person name="Gargeya S."/>
            <person name="Fitzgerald M."/>
            <person name="Haas B."/>
            <person name="Abouelleil A."/>
            <person name="Allen A.W."/>
            <person name="Alvarado L."/>
            <person name="Arachchi H.M."/>
            <person name="Berlin A.M."/>
            <person name="Chapman S.B."/>
            <person name="Gainer-Dewar J."/>
            <person name="Goldberg J."/>
            <person name="Griggs A."/>
            <person name="Gujja S."/>
            <person name="Hansen M."/>
            <person name="Howarth C."/>
            <person name="Imamovic A."/>
            <person name="Ireland A."/>
            <person name="Larimer J."/>
            <person name="McCowan C."/>
            <person name="Murphy C."/>
            <person name="Pearson M."/>
            <person name="Poon T.W."/>
            <person name="Priest M."/>
            <person name="Roberts A."/>
            <person name="Saif S."/>
            <person name="Shea T."/>
            <person name="Sisk P."/>
            <person name="Sykes S."/>
            <person name="Wortman J."/>
            <person name="Nusbaum C."/>
            <person name="Birren B."/>
        </authorList>
    </citation>
    <scope>NUCLEOTIDE SEQUENCE [LARGE SCALE GENOMIC DNA]</scope>
    <source>
        <strain evidence="2 3">CBS 617.96</strain>
    </source>
</reference>
<evidence type="ECO:0000313" key="3">
    <source>
        <dbReference type="Proteomes" id="UP000019484"/>
    </source>
</evidence>
<sequence length="330" mass="37073">MRKPSIPDLIYQRTFPKPKPTDPASFYAHVHRNIVVEIRAEVQTYYGTVDTLEAQYPGLDYTHPPHRRRLSRFTWHRRLFRVFDELGVTKDEILSLCKWEGTRAAKERYEQDAETKVKTTTGDDVAAAPVGLGPRAVFEQPSRPVCDYQSEDAETVAAEADREDLDRPKTDPSTVSQSPEPTNVVLEALRDVMFARLEGDPSADNHALEQWLKEALERHEMDLESAIQFIRSVEAESTSISISTNTGDNTNEPEEVDGEQIPPVPRISSGQAEPPQQPNNSSWAGPPVRLPPLAEDPDYAPSLQSNSTRRAADYGAALLYLRRTRPEAAR</sequence>
<protein>
    <submittedName>
        <fullName evidence="2">Uncharacterized protein</fullName>
    </submittedName>
</protein>
<dbReference type="OrthoDB" id="4106209at2759"/>
<dbReference type="eggNOG" id="ENOG502SHH7">
    <property type="taxonomic scope" value="Eukaryota"/>
</dbReference>
<comment type="caution">
    <text evidence="2">The sequence shown here is derived from an EMBL/GenBank/DDBJ whole genome shotgun (WGS) entry which is preliminary data.</text>
</comment>
<dbReference type="Proteomes" id="UP000019484">
    <property type="component" value="Unassembled WGS sequence"/>
</dbReference>
<dbReference type="EMBL" id="AMWN01000001">
    <property type="protein sequence ID" value="EXJ95736.1"/>
    <property type="molecule type" value="Genomic_DNA"/>
</dbReference>
<name>W9Z2D1_9EURO</name>